<dbReference type="Gene3D" id="3.30.1360.30">
    <property type="entry name" value="GAD-like domain"/>
    <property type="match status" value="1"/>
</dbReference>
<evidence type="ECO:0000256" key="6">
    <source>
        <dbReference type="ARBA" id="ARBA00023146"/>
    </source>
</evidence>
<feature type="compositionally biased region" description="Low complexity" evidence="7">
    <location>
        <begin position="163"/>
        <end position="174"/>
    </location>
</feature>
<keyword evidence="4" id="KW-0067">ATP-binding</keyword>
<evidence type="ECO:0000256" key="3">
    <source>
        <dbReference type="ARBA" id="ARBA00022741"/>
    </source>
</evidence>
<dbReference type="InterPro" id="IPR002312">
    <property type="entry name" value="Asp/Asn-tRNA-synth_IIb"/>
</dbReference>
<dbReference type="RefSeq" id="XP_030986860.1">
    <property type="nucleotide sequence ID" value="XM_031120480.1"/>
</dbReference>
<dbReference type="InterPro" id="IPR004364">
    <property type="entry name" value="Aa-tRNA-synt_II"/>
</dbReference>
<dbReference type="NCBIfam" id="TIGR00459">
    <property type="entry name" value="aspS_bact"/>
    <property type="match status" value="1"/>
</dbReference>
<dbReference type="InterPro" id="IPR004115">
    <property type="entry name" value="GAD-like_sf"/>
</dbReference>
<dbReference type="PRINTS" id="PR01042">
    <property type="entry name" value="TRNASYNTHASP"/>
</dbReference>
<dbReference type="AlphaFoldDB" id="A0A6P8BI28"/>
<proteinExistence type="inferred from homology"/>
<dbReference type="PROSITE" id="PS50862">
    <property type="entry name" value="AA_TRNA_LIGASE_II"/>
    <property type="match status" value="1"/>
</dbReference>
<sequence>MSLHALRSRCIPRLARSIPNQLLGSSGRCTISQLPSVKSRFSNRQQNAAYSSTSSLEPSAEFGQSWDEYKKFFHFPPASPAADFQVGQKVTVHGFLQKRRDRSSRLSFVDIVVDNGPRIQLKSEWSEKDSPAHLAHQQLKSVPAWSSVAVTAHVSSLKDGENTGSTPSSPSAGGRFPSGVDEVELELVSIQALNPWPKDIIVSEGVQFPATARHLQLRFSDTLRDRMRFRQHVKSNVTSCLEKENLSEVETPILFKSTPEGAREFLVPTRRPGLAYALPQSPQQYKQTLMAAGFGGYFQFARCFRDEDLRADRQPEFTQLDMEMSFSTGEDVMRTVEKLMKQVYTNVAANFVQVVDADGWHPVSRDRHRGKRGNSDESVRDFPSIDDGPFPRMSYQDVMSLYGSDKPDLRIPGQIERVEHVLPAQFVSMISEIENPIIDCWRCTLDGGSPREYQKFFSKILSNLPLGLNRNPDGEPAILVHDSSKPLNGFSSLGFEAAEKLTSDMQDGDVLVLQARPNRPFEGGSTALGTLRSLIYNESVAAGYIPVDPSFKFLWVTGFPLFTPANEGTTDPGQGGSAGFSSTHHPFTAPLTSQDFELLATDPLRAKADHYDLVLNGCELGGGSRRIHVAHVQEFVFRSILKMTDAGVAQFRHLLEALRAGCPPHAGFALGFDRLVAMLSGTGSVRDVIAFPKSMKGEEPFAGSPSFMTEEQLETYHLRLRDGKPVKP</sequence>
<accession>A0A6P8BI28</accession>
<evidence type="ECO:0000313" key="9">
    <source>
        <dbReference type="Proteomes" id="UP000515153"/>
    </source>
</evidence>
<evidence type="ECO:0000256" key="5">
    <source>
        <dbReference type="ARBA" id="ARBA00022917"/>
    </source>
</evidence>
<gene>
    <name evidence="10" type="ORF">PgNI_00399</name>
</gene>
<keyword evidence="2" id="KW-0436">Ligase</keyword>
<dbReference type="InterPro" id="IPR045864">
    <property type="entry name" value="aa-tRNA-synth_II/BPL/LPL"/>
</dbReference>
<keyword evidence="6" id="KW-0030">Aminoacyl-tRNA synthetase</keyword>
<feature type="region of interest" description="Disordered" evidence="7">
    <location>
        <begin position="156"/>
        <end position="177"/>
    </location>
</feature>
<evidence type="ECO:0000256" key="4">
    <source>
        <dbReference type="ARBA" id="ARBA00022840"/>
    </source>
</evidence>
<evidence type="ECO:0000256" key="1">
    <source>
        <dbReference type="ARBA" id="ARBA00006303"/>
    </source>
</evidence>
<dbReference type="Proteomes" id="UP000515153">
    <property type="component" value="Unplaced"/>
</dbReference>
<keyword evidence="3" id="KW-0547">Nucleotide-binding</keyword>
<organism evidence="9 10">
    <name type="scientific">Pyricularia grisea</name>
    <name type="common">Crabgrass-specific blast fungus</name>
    <name type="synonym">Magnaporthe grisea</name>
    <dbReference type="NCBI Taxonomy" id="148305"/>
    <lineage>
        <taxon>Eukaryota</taxon>
        <taxon>Fungi</taxon>
        <taxon>Dikarya</taxon>
        <taxon>Ascomycota</taxon>
        <taxon>Pezizomycotina</taxon>
        <taxon>Sordariomycetes</taxon>
        <taxon>Sordariomycetidae</taxon>
        <taxon>Magnaporthales</taxon>
        <taxon>Pyriculariaceae</taxon>
        <taxon>Pyricularia</taxon>
    </lineage>
</organism>
<dbReference type="GeneID" id="41955394"/>
<protein>
    <recommendedName>
        <fullName evidence="8">Aminoacyl-transfer RNA synthetases class-II family profile domain-containing protein</fullName>
    </recommendedName>
</protein>
<dbReference type="GO" id="GO:0004815">
    <property type="term" value="F:aspartate-tRNA ligase activity"/>
    <property type="evidence" value="ECO:0007669"/>
    <property type="project" value="TreeGrafter"/>
</dbReference>
<name>A0A6P8BI28_PYRGI</name>
<dbReference type="Gene3D" id="2.40.50.140">
    <property type="entry name" value="Nucleic acid-binding proteins"/>
    <property type="match status" value="1"/>
</dbReference>
<dbReference type="GO" id="GO:0005739">
    <property type="term" value="C:mitochondrion"/>
    <property type="evidence" value="ECO:0007669"/>
    <property type="project" value="TreeGrafter"/>
</dbReference>
<keyword evidence="5" id="KW-0648">Protein biosynthesis</keyword>
<dbReference type="InterPro" id="IPR012340">
    <property type="entry name" value="NA-bd_OB-fold"/>
</dbReference>
<feature type="domain" description="Aminoacyl-transfer RNA synthetases class-II family profile" evidence="8">
    <location>
        <begin position="227"/>
        <end position="692"/>
    </location>
</feature>
<dbReference type="KEGG" id="pgri:PgNI_00399"/>
<dbReference type="GO" id="GO:0005524">
    <property type="term" value="F:ATP binding"/>
    <property type="evidence" value="ECO:0007669"/>
    <property type="project" value="UniProtKB-KW"/>
</dbReference>
<keyword evidence="9" id="KW-1185">Reference proteome</keyword>
<feature type="region of interest" description="Disordered" evidence="7">
    <location>
        <begin position="362"/>
        <end position="383"/>
    </location>
</feature>
<dbReference type="InterPro" id="IPR004524">
    <property type="entry name" value="Asp-tRNA-ligase_1"/>
</dbReference>
<dbReference type="Gene3D" id="3.30.930.10">
    <property type="entry name" value="Bira Bifunctional Protein, Domain 2"/>
    <property type="match status" value="2"/>
</dbReference>
<dbReference type="Pfam" id="PF00152">
    <property type="entry name" value="tRNA-synt_2"/>
    <property type="match status" value="1"/>
</dbReference>
<reference evidence="10" key="3">
    <citation type="submission" date="2025-08" db="UniProtKB">
        <authorList>
            <consortium name="RefSeq"/>
        </authorList>
    </citation>
    <scope>IDENTIFICATION</scope>
    <source>
        <strain evidence="10">NI907</strain>
    </source>
</reference>
<dbReference type="SUPFAM" id="SSF55681">
    <property type="entry name" value="Class II aaRS and biotin synthetases"/>
    <property type="match status" value="1"/>
</dbReference>
<dbReference type="HAMAP" id="MF_00044">
    <property type="entry name" value="Asp_tRNA_synth_type1"/>
    <property type="match status" value="1"/>
</dbReference>
<dbReference type="PANTHER" id="PTHR22594:SF5">
    <property type="entry name" value="ASPARTATE--TRNA LIGASE, MITOCHONDRIAL"/>
    <property type="match status" value="1"/>
</dbReference>
<dbReference type="InterPro" id="IPR006195">
    <property type="entry name" value="aa-tRNA-synth_II"/>
</dbReference>
<evidence type="ECO:0000256" key="2">
    <source>
        <dbReference type="ARBA" id="ARBA00022598"/>
    </source>
</evidence>
<comment type="similarity">
    <text evidence="1">Belongs to the class-II aminoacyl-tRNA synthetase family. Type 1 subfamily.</text>
</comment>
<evidence type="ECO:0000259" key="8">
    <source>
        <dbReference type="PROSITE" id="PS50862"/>
    </source>
</evidence>
<evidence type="ECO:0000313" key="10">
    <source>
        <dbReference type="RefSeq" id="XP_030986860.1"/>
    </source>
</evidence>
<reference evidence="10" key="2">
    <citation type="submission" date="2019-10" db="EMBL/GenBank/DDBJ databases">
        <authorList>
            <consortium name="NCBI Genome Project"/>
        </authorList>
    </citation>
    <scope>NUCLEOTIDE SEQUENCE</scope>
    <source>
        <strain evidence="10">NI907</strain>
    </source>
</reference>
<reference evidence="10" key="1">
    <citation type="journal article" date="2019" name="Mol. Biol. Evol.">
        <title>Blast fungal genomes show frequent chromosomal changes, gene gains and losses, and effector gene turnover.</title>
        <authorList>
            <person name="Gomez Luciano L.B."/>
            <person name="Jason Tsai I."/>
            <person name="Chuma I."/>
            <person name="Tosa Y."/>
            <person name="Chen Y.H."/>
            <person name="Li J.Y."/>
            <person name="Li M.Y."/>
            <person name="Jade Lu M.Y."/>
            <person name="Nakayashiki H."/>
            <person name="Li W.H."/>
        </authorList>
    </citation>
    <scope>NUCLEOTIDE SEQUENCE</scope>
    <source>
        <strain evidence="10">NI907</strain>
    </source>
</reference>
<dbReference type="GO" id="GO:0006422">
    <property type="term" value="P:aspartyl-tRNA aminoacylation"/>
    <property type="evidence" value="ECO:0007669"/>
    <property type="project" value="TreeGrafter"/>
</dbReference>
<evidence type="ECO:0000256" key="7">
    <source>
        <dbReference type="SAM" id="MobiDB-lite"/>
    </source>
</evidence>
<dbReference type="PANTHER" id="PTHR22594">
    <property type="entry name" value="ASPARTYL/LYSYL-TRNA SYNTHETASE"/>
    <property type="match status" value="1"/>
</dbReference>